<dbReference type="InterPro" id="IPR005101">
    <property type="entry name" value="Cryptochr/Photolyase_FAD-bd"/>
</dbReference>
<feature type="domain" description="Photolyase/cryptochrome alpha/beta" evidence="8">
    <location>
        <begin position="2"/>
        <end position="134"/>
    </location>
</feature>
<feature type="binding site" evidence="6">
    <location>
        <begin position="371"/>
        <end position="373"/>
    </location>
    <ligand>
        <name>FAD</name>
        <dbReference type="ChEBI" id="CHEBI:57692"/>
    </ligand>
</feature>
<dbReference type="Proteomes" id="UP000009230">
    <property type="component" value="Chromosome"/>
</dbReference>
<evidence type="ECO:0000256" key="3">
    <source>
        <dbReference type="ARBA" id="ARBA00022630"/>
    </source>
</evidence>
<dbReference type="eggNOG" id="COG0415">
    <property type="taxonomic scope" value="Bacteria"/>
</dbReference>
<dbReference type="Pfam" id="PF00875">
    <property type="entry name" value="DNA_photolyase"/>
    <property type="match status" value="1"/>
</dbReference>
<dbReference type="AlphaFoldDB" id="F6CX18"/>
<dbReference type="GO" id="GO:0000719">
    <property type="term" value="P:photoreactive repair"/>
    <property type="evidence" value="ECO:0007669"/>
    <property type="project" value="TreeGrafter"/>
</dbReference>
<dbReference type="EMBL" id="CP002771">
    <property type="protein sequence ID" value="AEF53272.1"/>
    <property type="molecule type" value="Genomic_DNA"/>
</dbReference>
<feature type="binding site" evidence="6">
    <location>
        <position position="221"/>
    </location>
    <ligand>
        <name>FAD</name>
        <dbReference type="ChEBI" id="CHEBI:57692"/>
    </ligand>
</feature>
<evidence type="ECO:0000313" key="9">
    <source>
        <dbReference type="EMBL" id="AEF53272.1"/>
    </source>
</evidence>
<keyword evidence="4 6" id="KW-0274">FAD</keyword>
<dbReference type="InterPro" id="IPR006050">
    <property type="entry name" value="DNA_photolyase_N"/>
</dbReference>
<dbReference type="SUPFAM" id="SSF52425">
    <property type="entry name" value="Cryptochrome/photolyase, N-terminal domain"/>
    <property type="match status" value="1"/>
</dbReference>
<dbReference type="SUPFAM" id="SSF48173">
    <property type="entry name" value="Cryptochrome/photolyase FAD-binding domain"/>
    <property type="match status" value="1"/>
</dbReference>
<dbReference type="PRINTS" id="PR00147">
    <property type="entry name" value="DNAPHOTLYASE"/>
</dbReference>
<gene>
    <name evidence="9" type="ordered locus">Mar181_0204</name>
</gene>
<evidence type="ECO:0000256" key="6">
    <source>
        <dbReference type="PIRSR" id="PIRSR602081-1"/>
    </source>
</evidence>
<evidence type="ECO:0000256" key="4">
    <source>
        <dbReference type="ARBA" id="ARBA00022827"/>
    </source>
</evidence>
<dbReference type="Pfam" id="PF03441">
    <property type="entry name" value="FAD_binding_7"/>
    <property type="match status" value="1"/>
</dbReference>
<proteinExistence type="inferred from homology"/>
<dbReference type="GO" id="GO:0003913">
    <property type="term" value="F:DNA photolyase activity"/>
    <property type="evidence" value="ECO:0007669"/>
    <property type="project" value="InterPro"/>
</dbReference>
<feature type="binding site" evidence="6">
    <location>
        <begin position="234"/>
        <end position="238"/>
    </location>
    <ligand>
        <name>FAD</name>
        <dbReference type="ChEBI" id="CHEBI:57692"/>
    </ligand>
</feature>
<evidence type="ECO:0000256" key="5">
    <source>
        <dbReference type="ARBA" id="ARBA00022991"/>
    </source>
</evidence>
<dbReference type="STRING" id="491952.Mar181_0204"/>
<dbReference type="InterPro" id="IPR014133">
    <property type="entry name" value="Cry_DASH"/>
</dbReference>
<dbReference type="InterPro" id="IPR014729">
    <property type="entry name" value="Rossmann-like_a/b/a_fold"/>
</dbReference>
<dbReference type="InterPro" id="IPR002081">
    <property type="entry name" value="Cryptochrome/DNA_photolyase_1"/>
</dbReference>
<comment type="similarity">
    <text evidence="1 7">Belongs to the DNA photolyase class-1 family.</text>
</comment>
<dbReference type="Gene3D" id="3.40.50.620">
    <property type="entry name" value="HUPs"/>
    <property type="match status" value="1"/>
</dbReference>
<comment type="cofactor">
    <cofactor evidence="6 7">
        <name>FAD</name>
        <dbReference type="ChEBI" id="CHEBI:57692"/>
    </cofactor>
    <text evidence="6 7">Binds 1 FAD per subunit.</text>
</comment>
<dbReference type="InterPro" id="IPR036155">
    <property type="entry name" value="Crypto/Photolyase_N_sf"/>
</dbReference>
<dbReference type="PANTHER" id="PTHR11455">
    <property type="entry name" value="CRYPTOCHROME"/>
    <property type="match status" value="1"/>
</dbReference>
<evidence type="ECO:0000313" key="10">
    <source>
        <dbReference type="Proteomes" id="UP000009230"/>
    </source>
</evidence>
<keyword evidence="10" id="KW-1185">Reference proteome</keyword>
<dbReference type="PROSITE" id="PS51645">
    <property type="entry name" value="PHR_CRY_ALPHA_BETA"/>
    <property type="match status" value="1"/>
</dbReference>
<comment type="function">
    <text evidence="7">May have a photoreceptor function.</text>
</comment>
<name>F6CX18_MARPP</name>
<dbReference type="InterPro" id="IPR036134">
    <property type="entry name" value="Crypto/Photolyase_FAD-like_sf"/>
</dbReference>
<keyword evidence="3 6" id="KW-0285">Flavoprotein</keyword>
<dbReference type="GO" id="GO:0071949">
    <property type="term" value="F:FAD binding"/>
    <property type="evidence" value="ECO:0007669"/>
    <property type="project" value="TreeGrafter"/>
</dbReference>
<evidence type="ECO:0000259" key="8">
    <source>
        <dbReference type="PROSITE" id="PS51645"/>
    </source>
</evidence>
<dbReference type="Gene3D" id="1.25.40.80">
    <property type="match status" value="1"/>
</dbReference>
<dbReference type="HOGENOM" id="CLU_010348_6_2_6"/>
<reference evidence="9 10" key="1">
    <citation type="journal article" date="2012" name="Stand. Genomic Sci.">
        <title>Complete genome sequence of Marinomonas posidonica type strain (IVIA-Po-181(T)).</title>
        <authorList>
            <person name="Lucas-Elio P."/>
            <person name="Goodwin L."/>
            <person name="Woyke T."/>
            <person name="Pitluck S."/>
            <person name="Nolan M."/>
            <person name="Kyrpides N.C."/>
            <person name="Detter J.C."/>
            <person name="Copeland A."/>
            <person name="Lu M."/>
            <person name="Bruce D."/>
            <person name="Detter C."/>
            <person name="Tapia R."/>
            <person name="Han S."/>
            <person name="Land M.L."/>
            <person name="Ivanova N."/>
            <person name="Mikhailova N."/>
            <person name="Johnston A.W."/>
            <person name="Sanchez-Amat A."/>
        </authorList>
    </citation>
    <scope>NUCLEOTIDE SEQUENCE [LARGE SCALE GENOMIC DNA]</scope>
    <source>
        <strain evidence="10">CECT 7376 / NCIMB 14433 / IVIA-Po-181</strain>
    </source>
</reference>
<dbReference type="Gene3D" id="1.10.579.10">
    <property type="entry name" value="DNA Cyclobutane Dipyrimidine Photolyase, subunit A, domain 3"/>
    <property type="match status" value="1"/>
</dbReference>
<dbReference type="RefSeq" id="WP_013794749.1">
    <property type="nucleotide sequence ID" value="NC_015559.1"/>
</dbReference>
<dbReference type="KEGG" id="mpc:Mar181_0204"/>
<evidence type="ECO:0000256" key="7">
    <source>
        <dbReference type="RuleBase" id="RU367151"/>
    </source>
</evidence>
<dbReference type="NCBIfam" id="TIGR02765">
    <property type="entry name" value="crypto_DASH"/>
    <property type="match status" value="1"/>
</dbReference>
<dbReference type="PANTHER" id="PTHR11455:SF22">
    <property type="entry name" value="CRYPTOCHROME DASH"/>
    <property type="match status" value="1"/>
</dbReference>
<accession>F6CX18</accession>
<protein>
    <recommendedName>
        <fullName evidence="2 7">Cryptochrome DASH</fullName>
    </recommendedName>
</protein>
<keyword evidence="5 7" id="KW-0157">Chromophore</keyword>
<organism evidence="9 10">
    <name type="scientific">Marinomonas posidonica (strain CECT 7376 / NCIMB 14433 / IVIA-Po-181)</name>
    <dbReference type="NCBI Taxonomy" id="491952"/>
    <lineage>
        <taxon>Bacteria</taxon>
        <taxon>Pseudomonadati</taxon>
        <taxon>Pseudomonadota</taxon>
        <taxon>Gammaproteobacteria</taxon>
        <taxon>Oceanospirillales</taxon>
        <taxon>Oceanospirillaceae</taxon>
        <taxon>Marinomonas</taxon>
    </lineage>
</organism>
<dbReference type="GO" id="GO:0003677">
    <property type="term" value="F:DNA binding"/>
    <property type="evidence" value="ECO:0007669"/>
    <property type="project" value="TreeGrafter"/>
</dbReference>
<comment type="cofactor">
    <cofactor evidence="7">
        <name>(6R)-5,10-methylene-5,6,7,8-tetrahydrofolate</name>
        <dbReference type="ChEBI" id="CHEBI:15636"/>
    </cofactor>
    <text evidence="7">Binds 1 5,10-methenyltetrahydrofolate (MTHF) per subunit.</text>
</comment>
<evidence type="ECO:0000256" key="1">
    <source>
        <dbReference type="ARBA" id="ARBA00005862"/>
    </source>
</evidence>
<dbReference type="OrthoDB" id="9772484at2"/>
<evidence type="ECO:0000256" key="2">
    <source>
        <dbReference type="ARBA" id="ARBA00017881"/>
    </source>
</evidence>
<sequence length="439" mass="50852">MKMGLVWFGNDLRCTDQQMLWRAAQEVDQLICLYCDEPEHTRPSRYATQGMSDNRRQFLYQGLDSLAQQLDSLGHPLFVSQLDAINSLTLLLNELPISHIYMNHRAGWNEQESLRHLTSQFSDVRFHIDHGQSLFEAWRLPFNITELPDTFSKFRRQITSLNITEPLPSILQLPLPVHCSLTQIQAWQIRPVTTESLFTGGEKAAQQQLKYYFNSNLPRHYKQVRNALAGWENSTKFSAWLAQGSLSPKQVIAALTKYEAEQGANESTDWIYFELLWREYFHWYATCHGRALFTVNGLTATAHHLSFYPERFRKWCRGNTPYPLVNACMKQLNQTGYMSNRGRQIAASCLIYELGIDWRYGAAYFEEQLIDYDVGSNWGNWQYIAGVGADPRGGRHFDLEKQTQLYDPNHAFIDQWQGADFDPQLDSVDAADWPVYPHS</sequence>